<dbReference type="EMBL" id="AP019860">
    <property type="protein sequence ID" value="BBM88169.1"/>
    <property type="molecule type" value="Genomic_DNA"/>
</dbReference>
<protein>
    <submittedName>
        <fullName evidence="6">ABC transporter ATP-binding protein</fullName>
    </submittedName>
</protein>
<name>A0A5S9IU60_UABAM</name>
<evidence type="ECO:0000256" key="3">
    <source>
        <dbReference type="ARBA" id="ARBA00022741"/>
    </source>
</evidence>
<organism evidence="6 7">
    <name type="scientific">Uabimicrobium amorphum</name>
    <dbReference type="NCBI Taxonomy" id="2596890"/>
    <lineage>
        <taxon>Bacteria</taxon>
        <taxon>Pseudomonadati</taxon>
        <taxon>Planctomycetota</taxon>
        <taxon>Candidatus Uabimicrobiia</taxon>
        <taxon>Candidatus Uabimicrobiales</taxon>
        <taxon>Candidatus Uabimicrobiaceae</taxon>
        <taxon>Candidatus Uabimicrobium</taxon>
    </lineage>
</organism>
<evidence type="ECO:0000313" key="7">
    <source>
        <dbReference type="Proteomes" id="UP000326354"/>
    </source>
</evidence>
<keyword evidence="7" id="KW-1185">Reference proteome</keyword>
<keyword evidence="3" id="KW-0547">Nucleotide-binding</keyword>
<dbReference type="InterPro" id="IPR027417">
    <property type="entry name" value="P-loop_NTPase"/>
</dbReference>
<keyword evidence="2" id="KW-0813">Transport</keyword>
<dbReference type="AlphaFoldDB" id="A0A5S9IU60"/>
<evidence type="ECO:0000256" key="4">
    <source>
        <dbReference type="ARBA" id="ARBA00022840"/>
    </source>
</evidence>
<dbReference type="Gene3D" id="3.40.50.300">
    <property type="entry name" value="P-loop containing nucleotide triphosphate hydrolases"/>
    <property type="match status" value="1"/>
</dbReference>
<keyword evidence="4 6" id="KW-0067">ATP-binding</keyword>
<sequence length="307" mass="34182">MKTAIETKNLTVVFRGKWGVQKRAVHNLSLKVSEGSIFGFIGHNGAGKTTTIKILTGLCRPTSGEAEIMGISVNNVAARNKIGFLPENPYFYEYLTAGESLTFYARLRGIPRKDINKRVDELLDEVGLKDAKSRAVKGFSKGMKQRLGLAQAMVHNPEIYILDEPLSGLDPVGRREVREKIIELKKKGSSIFFTSHVLADVEMLCDEVALVSQGELVSFGKIDELINREVISVDIHGEGFEQGCLKKLEKLCKHMVHKDNTVLITVDTEEKAQQAKEILEKGGGTLRAMIPHRENLEDFYVRNSRGV</sequence>
<dbReference type="Pfam" id="PF00005">
    <property type="entry name" value="ABC_tran"/>
    <property type="match status" value="1"/>
</dbReference>
<dbReference type="KEGG" id="uam:UABAM_06586"/>
<proteinExistence type="inferred from homology"/>
<dbReference type="SMART" id="SM00382">
    <property type="entry name" value="AAA"/>
    <property type="match status" value="1"/>
</dbReference>
<dbReference type="InterPro" id="IPR003439">
    <property type="entry name" value="ABC_transporter-like_ATP-bd"/>
</dbReference>
<comment type="similarity">
    <text evidence="1">Belongs to the ABC transporter superfamily.</text>
</comment>
<dbReference type="OrthoDB" id="9804819at2"/>
<dbReference type="PROSITE" id="PS00211">
    <property type="entry name" value="ABC_TRANSPORTER_1"/>
    <property type="match status" value="1"/>
</dbReference>
<dbReference type="PANTHER" id="PTHR43335:SF4">
    <property type="entry name" value="ABC TRANSPORTER, ATP-BINDING PROTEIN"/>
    <property type="match status" value="1"/>
</dbReference>
<dbReference type="PANTHER" id="PTHR43335">
    <property type="entry name" value="ABC TRANSPORTER, ATP-BINDING PROTEIN"/>
    <property type="match status" value="1"/>
</dbReference>
<dbReference type="PROSITE" id="PS50893">
    <property type="entry name" value="ABC_TRANSPORTER_2"/>
    <property type="match status" value="1"/>
</dbReference>
<accession>A0A5S9IU60</accession>
<evidence type="ECO:0000256" key="1">
    <source>
        <dbReference type="ARBA" id="ARBA00005417"/>
    </source>
</evidence>
<evidence type="ECO:0000256" key="2">
    <source>
        <dbReference type="ARBA" id="ARBA00022448"/>
    </source>
</evidence>
<dbReference type="GO" id="GO:0005524">
    <property type="term" value="F:ATP binding"/>
    <property type="evidence" value="ECO:0007669"/>
    <property type="project" value="UniProtKB-KW"/>
</dbReference>
<feature type="domain" description="ABC transporter" evidence="5">
    <location>
        <begin position="5"/>
        <end position="238"/>
    </location>
</feature>
<dbReference type="SUPFAM" id="SSF52540">
    <property type="entry name" value="P-loop containing nucleoside triphosphate hydrolases"/>
    <property type="match status" value="1"/>
</dbReference>
<dbReference type="GO" id="GO:0016887">
    <property type="term" value="F:ATP hydrolysis activity"/>
    <property type="evidence" value="ECO:0007669"/>
    <property type="project" value="InterPro"/>
</dbReference>
<dbReference type="InterPro" id="IPR017871">
    <property type="entry name" value="ABC_transporter-like_CS"/>
</dbReference>
<gene>
    <name evidence="6" type="ORF">UABAM_06586</name>
</gene>
<dbReference type="Proteomes" id="UP000326354">
    <property type="component" value="Chromosome"/>
</dbReference>
<dbReference type="RefSeq" id="WP_151972409.1">
    <property type="nucleotide sequence ID" value="NZ_AP019860.1"/>
</dbReference>
<reference evidence="6 7" key="1">
    <citation type="submission" date="2019-08" db="EMBL/GenBank/DDBJ databases">
        <title>Complete genome sequence of Candidatus Uab amorphum.</title>
        <authorList>
            <person name="Shiratori T."/>
            <person name="Suzuki S."/>
            <person name="Kakizawa Y."/>
            <person name="Ishida K."/>
        </authorList>
    </citation>
    <scope>NUCLEOTIDE SEQUENCE [LARGE SCALE GENOMIC DNA]</scope>
    <source>
        <strain evidence="6 7">SRT547</strain>
    </source>
</reference>
<evidence type="ECO:0000313" key="6">
    <source>
        <dbReference type="EMBL" id="BBM88169.1"/>
    </source>
</evidence>
<dbReference type="InterPro" id="IPR003593">
    <property type="entry name" value="AAA+_ATPase"/>
</dbReference>
<evidence type="ECO:0000259" key="5">
    <source>
        <dbReference type="PROSITE" id="PS50893"/>
    </source>
</evidence>